<gene>
    <name evidence="1" type="ORF">LCGC14_3120400</name>
</gene>
<reference evidence="1" key="1">
    <citation type="journal article" date="2015" name="Nature">
        <title>Complex archaea that bridge the gap between prokaryotes and eukaryotes.</title>
        <authorList>
            <person name="Spang A."/>
            <person name="Saw J.H."/>
            <person name="Jorgensen S.L."/>
            <person name="Zaremba-Niedzwiedzka K."/>
            <person name="Martijn J."/>
            <person name="Lind A.E."/>
            <person name="van Eijk R."/>
            <person name="Schleper C."/>
            <person name="Guy L."/>
            <person name="Ettema T.J."/>
        </authorList>
    </citation>
    <scope>NUCLEOTIDE SEQUENCE</scope>
</reference>
<accession>A0A0F8YSD8</accession>
<evidence type="ECO:0000313" key="1">
    <source>
        <dbReference type="EMBL" id="KKK50901.1"/>
    </source>
</evidence>
<sequence>MVTISSIKAGGAFTVATWTSELCDSSLDGLSSSDNRRWGLLEWTQTVDSPNFVRVDILNSSDVVLIGNLEPTQNSNPRSIELSNIGEIGETQDIKLRFKLYRKTGTCKVQDIHLNKKVKKMVLTTKFLEEMAQWAGSQIAAGGTSVTAAPNRITFGIGTATPSEALDLAGGNLITTGTITSGDITIFDATPILVFKDSNSLGAASVGFIEWKDSGGGRAGFFGNSSSGNG</sequence>
<feature type="non-terminal residue" evidence="1">
    <location>
        <position position="230"/>
    </location>
</feature>
<organism evidence="1">
    <name type="scientific">marine sediment metagenome</name>
    <dbReference type="NCBI Taxonomy" id="412755"/>
    <lineage>
        <taxon>unclassified sequences</taxon>
        <taxon>metagenomes</taxon>
        <taxon>ecological metagenomes</taxon>
    </lineage>
</organism>
<proteinExistence type="predicted"/>
<protein>
    <submittedName>
        <fullName evidence="1">Uncharacterized protein</fullName>
    </submittedName>
</protein>
<comment type="caution">
    <text evidence="1">The sequence shown here is derived from an EMBL/GenBank/DDBJ whole genome shotgun (WGS) entry which is preliminary data.</text>
</comment>
<name>A0A0F8YSD8_9ZZZZ</name>
<dbReference type="EMBL" id="LAZR01067786">
    <property type="protein sequence ID" value="KKK50901.1"/>
    <property type="molecule type" value="Genomic_DNA"/>
</dbReference>
<dbReference type="AlphaFoldDB" id="A0A0F8YSD8"/>